<dbReference type="EMBL" id="JASCIS010000003">
    <property type="protein sequence ID" value="MDI3417646.1"/>
    <property type="molecule type" value="Genomic_DNA"/>
</dbReference>
<comment type="similarity">
    <text evidence="2">Belongs to the KHG/KDPG aldolase family.</text>
</comment>
<dbReference type="RefSeq" id="WP_282533571.1">
    <property type="nucleotide sequence ID" value="NZ_JASCIS010000003.1"/>
</dbReference>
<dbReference type="GO" id="GO:0008674">
    <property type="term" value="F:2-dehydro-3-deoxy-6-phosphogalactonate aldolase activity"/>
    <property type="evidence" value="ECO:0007669"/>
    <property type="project" value="UniProtKB-EC"/>
</dbReference>
<proteinExistence type="inferred from homology"/>
<keyword evidence="5" id="KW-0119">Carbohydrate metabolism</keyword>
<dbReference type="PANTHER" id="PTHR30246:SF1">
    <property type="entry name" value="2-DEHYDRO-3-DEOXY-6-PHOSPHOGALACTONATE ALDOLASE-RELATED"/>
    <property type="match status" value="1"/>
</dbReference>
<accession>A0ABT6SQH6</accession>
<organism evidence="6 7">
    <name type="scientific">Streptomyces luteolus</name>
    <dbReference type="NCBI Taxonomy" id="3043615"/>
    <lineage>
        <taxon>Bacteria</taxon>
        <taxon>Bacillati</taxon>
        <taxon>Actinomycetota</taxon>
        <taxon>Actinomycetes</taxon>
        <taxon>Kitasatosporales</taxon>
        <taxon>Streptomycetaceae</taxon>
        <taxon>Streptomyces</taxon>
    </lineage>
</organism>
<keyword evidence="4 6" id="KW-0456">Lyase</keyword>
<comment type="pathway">
    <text evidence="1">Carbohydrate acid metabolism.</text>
</comment>
<evidence type="ECO:0000256" key="3">
    <source>
        <dbReference type="ARBA" id="ARBA00011233"/>
    </source>
</evidence>
<dbReference type="InterPro" id="IPR000887">
    <property type="entry name" value="Aldlse_KDPG_KHG"/>
</dbReference>
<comment type="caution">
    <text evidence="6">The sequence shown here is derived from an EMBL/GenBank/DDBJ whole genome shotgun (WGS) entry which is preliminary data.</text>
</comment>
<evidence type="ECO:0000256" key="1">
    <source>
        <dbReference type="ARBA" id="ARBA00004761"/>
    </source>
</evidence>
<evidence type="ECO:0000256" key="4">
    <source>
        <dbReference type="ARBA" id="ARBA00023239"/>
    </source>
</evidence>
<protein>
    <submittedName>
        <fullName evidence="6">2-dehydro-3-deoxy-6-phosphogalactonate aldolase</fullName>
        <ecNumber evidence="6">4.1.2.21</ecNumber>
    </submittedName>
</protein>
<sequence>MTGLIAILRGVTPAEVVGVGRALADAGVTTIEVPLNSPDPFTSVRLLADELGERCAIGAGTVLAVEDVERARAAGARMVVAPNCDRAVVSAAVAAGLTPYPGVATPTEAFAAIGAGARLLKVFPAETVGISGVRAWRAVLPPDVGLVPVGGVDVSNLAAWAAAGVAGVGLGSGLYRPGDTAEAVGARARELCRIWEEAVGRDAGGPVAGVRNA</sequence>
<dbReference type="InterPro" id="IPR013785">
    <property type="entry name" value="Aldolase_TIM"/>
</dbReference>
<comment type="subunit">
    <text evidence="3">Homotrimer.</text>
</comment>
<evidence type="ECO:0000256" key="5">
    <source>
        <dbReference type="ARBA" id="ARBA00023277"/>
    </source>
</evidence>
<dbReference type="CDD" id="cd00452">
    <property type="entry name" value="KDPG_aldolase"/>
    <property type="match status" value="1"/>
</dbReference>
<evidence type="ECO:0000256" key="2">
    <source>
        <dbReference type="ARBA" id="ARBA00006906"/>
    </source>
</evidence>
<dbReference type="Proteomes" id="UP001237105">
    <property type="component" value="Unassembled WGS sequence"/>
</dbReference>
<dbReference type="NCBIfam" id="NF006600">
    <property type="entry name" value="PRK09140.1"/>
    <property type="match status" value="1"/>
</dbReference>
<dbReference type="Pfam" id="PF01081">
    <property type="entry name" value="Aldolase"/>
    <property type="match status" value="1"/>
</dbReference>
<evidence type="ECO:0000313" key="7">
    <source>
        <dbReference type="Proteomes" id="UP001237105"/>
    </source>
</evidence>
<evidence type="ECO:0000313" key="6">
    <source>
        <dbReference type="EMBL" id="MDI3417646.1"/>
    </source>
</evidence>
<dbReference type="Gene3D" id="3.20.20.70">
    <property type="entry name" value="Aldolase class I"/>
    <property type="match status" value="1"/>
</dbReference>
<dbReference type="PANTHER" id="PTHR30246">
    <property type="entry name" value="2-KETO-3-DEOXY-6-PHOSPHOGLUCONATE ALDOLASE"/>
    <property type="match status" value="1"/>
</dbReference>
<name>A0ABT6SQH6_9ACTN</name>
<keyword evidence="7" id="KW-1185">Reference proteome</keyword>
<reference evidence="6 7" key="1">
    <citation type="submission" date="2023-05" db="EMBL/GenBank/DDBJ databases">
        <title>Draft genome sequence of Streptomyces sp. B-S-A12 isolated from a cave soil in Thailand.</title>
        <authorList>
            <person name="Chamroensaksri N."/>
            <person name="Muangham S."/>
        </authorList>
    </citation>
    <scope>NUCLEOTIDE SEQUENCE [LARGE SCALE GENOMIC DNA]</scope>
    <source>
        <strain evidence="6 7">B-S-A12</strain>
    </source>
</reference>
<dbReference type="EC" id="4.1.2.21" evidence="6"/>
<dbReference type="SUPFAM" id="SSF51569">
    <property type="entry name" value="Aldolase"/>
    <property type="match status" value="1"/>
</dbReference>
<gene>
    <name evidence="6" type="ORF">QIT00_03550</name>
</gene>